<gene>
    <name evidence="2" type="ORF">IU470_13330</name>
</gene>
<dbReference type="Pfam" id="PF01593">
    <property type="entry name" value="Amino_oxidase"/>
    <property type="match status" value="1"/>
</dbReference>
<feature type="domain" description="Amine oxidase" evidence="1">
    <location>
        <begin position="20"/>
        <end position="299"/>
    </location>
</feature>
<dbReference type="Gene3D" id="3.50.50.60">
    <property type="entry name" value="FAD/NAD(P)-binding domain"/>
    <property type="match status" value="1"/>
</dbReference>
<dbReference type="PANTHER" id="PTHR21197">
    <property type="entry name" value="UDP-GALACTOPYRANOSE MUTASE"/>
    <property type="match status" value="1"/>
</dbReference>
<name>A0ABS0CCF7_9NOCA</name>
<organism evidence="2 3">
    <name type="scientific">Nocardia abscessus</name>
    <dbReference type="NCBI Taxonomy" id="120957"/>
    <lineage>
        <taxon>Bacteria</taxon>
        <taxon>Bacillati</taxon>
        <taxon>Actinomycetota</taxon>
        <taxon>Actinomycetes</taxon>
        <taxon>Mycobacteriales</taxon>
        <taxon>Nocardiaceae</taxon>
        <taxon>Nocardia</taxon>
    </lineage>
</organism>
<comment type="caution">
    <text evidence="2">The sequence shown here is derived from an EMBL/GenBank/DDBJ whole genome shotgun (WGS) entry which is preliminary data.</text>
</comment>
<reference evidence="2 3" key="1">
    <citation type="submission" date="2020-10" db="EMBL/GenBank/DDBJ databases">
        <title>Identification of Nocardia species via Next-generation sequencing and recognition of intraspecies genetic diversity.</title>
        <authorList>
            <person name="Li P."/>
            <person name="Li P."/>
            <person name="Lu B."/>
        </authorList>
    </citation>
    <scope>NUCLEOTIDE SEQUENCE [LARGE SCALE GENOMIC DNA]</scope>
    <source>
        <strain evidence="2 3">N-11</strain>
    </source>
</reference>
<proteinExistence type="predicted"/>
<dbReference type="EMBL" id="JADLRE010000009">
    <property type="protein sequence ID" value="MBF6226078.1"/>
    <property type="molecule type" value="Genomic_DNA"/>
</dbReference>
<sequence length="463" mass="49750">MSARTSMCDSDVLVIGAGPTGLAAAADCVRAGLGVTIVERGATVGGLARSAEIAGFEIDPGGHRLLATTARQRRAWSELADDLGRLPLHTVGRRSGILRRGRVLSYPVDWPQFAQVTPWGTRLRAAASMAHRRVRPLPDEDSLSAWVRNRYGDYLTNALMDPHARKVFGVEPTDIPAAWAAQRIAVPPLRGVLKAALPRLPYCHHAPTEADHFLYPDGGLGRLWSRFAESLAGSNLLFGSHPVAIGRADSGELSVAVSGPGGSSTITARRIISTAPAEDLASCIGLTSLSARLAHHAIRRDLIVALVRLSSLPRMWANYQWLYTHDLGVRANRFQNYSAWRGLACPPGLIGLEYTVPSGHTPDYTDQVHRDLSIIYGGEYELLGFDTLSNAYANFEATRGLLDELDAELSGFGPGLLSTGRPGAGVYINLDQALRLGRRAASVPAGYSGVLGGGEYSSYQERQ</sequence>
<dbReference type="PANTHER" id="PTHR21197:SF0">
    <property type="entry name" value="UDP-GALACTOPYRANOSE MUTASE"/>
    <property type="match status" value="1"/>
</dbReference>
<keyword evidence="3" id="KW-1185">Reference proteome</keyword>
<dbReference type="SUPFAM" id="SSF51905">
    <property type="entry name" value="FAD/NAD(P)-binding domain"/>
    <property type="match status" value="1"/>
</dbReference>
<accession>A0ABS0CCF7</accession>
<dbReference type="InterPro" id="IPR002937">
    <property type="entry name" value="Amino_oxidase"/>
</dbReference>
<dbReference type="InterPro" id="IPR036188">
    <property type="entry name" value="FAD/NAD-bd_sf"/>
</dbReference>
<protein>
    <submittedName>
        <fullName evidence="2">FAD-dependent oxidoreductase</fullName>
    </submittedName>
</protein>
<evidence type="ECO:0000259" key="1">
    <source>
        <dbReference type="Pfam" id="PF01593"/>
    </source>
</evidence>
<dbReference type="PRINTS" id="PR00419">
    <property type="entry name" value="ADXRDTASE"/>
</dbReference>
<evidence type="ECO:0000313" key="2">
    <source>
        <dbReference type="EMBL" id="MBF6226078.1"/>
    </source>
</evidence>
<dbReference type="RefSeq" id="WP_195033249.1">
    <property type="nucleotide sequence ID" value="NZ_JADLRE010000009.1"/>
</dbReference>
<evidence type="ECO:0000313" key="3">
    <source>
        <dbReference type="Proteomes" id="UP000807309"/>
    </source>
</evidence>
<dbReference type="Proteomes" id="UP000807309">
    <property type="component" value="Unassembled WGS sequence"/>
</dbReference>